<dbReference type="InterPro" id="IPR051545">
    <property type="entry name" value="NAD(P)H_dehydrogenase_qn"/>
</dbReference>
<dbReference type="OrthoDB" id="9798454at2"/>
<gene>
    <name evidence="4" type="ORF">EDM56_13880</name>
</gene>
<evidence type="ECO:0000256" key="1">
    <source>
        <dbReference type="ARBA" id="ARBA00006252"/>
    </source>
</evidence>
<dbReference type="RefSeq" id="WP_122918504.1">
    <property type="nucleotide sequence ID" value="NZ_RHHQ01000011.1"/>
</dbReference>
<dbReference type="Proteomes" id="UP000271031">
    <property type="component" value="Unassembled WGS sequence"/>
</dbReference>
<dbReference type="SUPFAM" id="SSF52218">
    <property type="entry name" value="Flavoproteins"/>
    <property type="match status" value="1"/>
</dbReference>
<sequence>MNHLIIYAHPRKKSFNHAILDTVTESCRQEGHEVVVRDLYSIGFQPALGPSEMLGGVEEDVVQEQTYVSWADHVVFIYPLWWAGMPAILKGYIDRVFSYGFAYKYVNGVQTRLLAGKRATLIHTQNKSQEEYEANGIENAMNLTIDKAILEYCGFTLNRHLVFDSIVDSTTEERNDWLAQLPRRMYSPSTTNRRRT</sequence>
<dbReference type="InterPro" id="IPR003680">
    <property type="entry name" value="Flavodoxin_fold"/>
</dbReference>
<dbReference type="PANTHER" id="PTHR10204:SF34">
    <property type="entry name" value="NAD(P)H DEHYDROGENASE [QUINONE] 1 ISOFORM 1"/>
    <property type="match status" value="1"/>
</dbReference>
<comment type="caution">
    <text evidence="4">The sequence shown here is derived from an EMBL/GenBank/DDBJ whole genome shotgun (WGS) entry which is preliminary data.</text>
</comment>
<reference evidence="4 5" key="1">
    <citation type="submission" date="2018-10" db="EMBL/GenBank/DDBJ databases">
        <title>Phylogenomics of Brevibacillus.</title>
        <authorList>
            <person name="Dunlap C."/>
        </authorList>
    </citation>
    <scope>NUCLEOTIDE SEQUENCE [LARGE SCALE GENOMIC DNA]</scope>
    <source>
        <strain evidence="4 5">JCM 15716</strain>
    </source>
</reference>
<proteinExistence type="inferred from homology"/>
<evidence type="ECO:0000313" key="4">
    <source>
        <dbReference type="EMBL" id="RNB87662.1"/>
    </source>
</evidence>
<dbReference type="Pfam" id="PF02525">
    <property type="entry name" value="Flavodoxin_2"/>
    <property type="match status" value="1"/>
</dbReference>
<evidence type="ECO:0000259" key="3">
    <source>
        <dbReference type="Pfam" id="PF02525"/>
    </source>
</evidence>
<dbReference type="GO" id="GO:0003955">
    <property type="term" value="F:NAD(P)H dehydrogenase (quinone) activity"/>
    <property type="evidence" value="ECO:0007669"/>
    <property type="project" value="TreeGrafter"/>
</dbReference>
<organism evidence="4 5">
    <name type="scientific">Brevibacillus fluminis</name>
    <dbReference type="NCBI Taxonomy" id="511487"/>
    <lineage>
        <taxon>Bacteria</taxon>
        <taxon>Bacillati</taxon>
        <taxon>Bacillota</taxon>
        <taxon>Bacilli</taxon>
        <taxon>Bacillales</taxon>
        <taxon>Paenibacillaceae</taxon>
        <taxon>Brevibacillus</taxon>
    </lineage>
</organism>
<name>A0A3M8DHT4_9BACL</name>
<dbReference type="AlphaFoldDB" id="A0A3M8DHT4"/>
<keyword evidence="5" id="KW-1185">Reference proteome</keyword>
<accession>A0A3M8DHT4</accession>
<protein>
    <submittedName>
        <fullName evidence="4">Flavodoxin family protein</fullName>
    </submittedName>
</protein>
<feature type="domain" description="Flavodoxin-like fold" evidence="3">
    <location>
        <begin position="1"/>
        <end position="173"/>
    </location>
</feature>
<comment type="similarity">
    <text evidence="1">Belongs to the NAD(P)H dehydrogenase (quinone) family.</text>
</comment>
<evidence type="ECO:0000313" key="5">
    <source>
        <dbReference type="Proteomes" id="UP000271031"/>
    </source>
</evidence>
<dbReference type="InterPro" id="IPR029039">
    <property type="entry name" value="Flavoprotein-like_sf"/>
</dbReference>
<keyword evidence="2" id="KW-0560">Oxidoreductase</keyword>
<dbReference type="PANTHER" id="PTHR10204">
    <property type="entry name" value="NAD P H OXIDOREDUCTASE-RELATED"/>
    <property type="match status" value="1"/>
</dbReference>
<evidence type="ECO:0000256" key="2">
    <source>
        <dbReference type="ARBA" id="ARBA00023002"/>
    </source>
</evidence>
<dbReference type="Gene3D" id="3.40.50.360">
    <property type="match status" value="1"/>
</dbReference>
<dbReference type="GO" id="GO:0005829">
    <property type="term" value="C:cytosol"/>
    <property type="evidence" value="ECO:0007669"/>
    <property type="project" value="TreeGrafter"/>
</dbReference>
<dbReference type="EMBL" id="RHHQ01000011">
    <property type="protein sequence ID" value="RNB87662.1"/>
    <property type="molecule type" value="Genomic_DNA"/>
</dbReference>